<keyword evidence="4" id="KW-1185">Reference proteome</keyword>
<dbReference type="InterPro" id="IPR009492">
    <property type="entry name" value="TniQ"/>
</dbReference>
<accession>A0ABW2KMV8</accession>
<evidence type="ECO:0000256" key="1">
    <source>
        <dbReference type="SAM" id="MobiDB-lite"/>
    </source>
</evidence>
<dbReference type="EMBL" id="JBHTBH010000020">
    <property type="protein sequence ID" value="MFC7331351.1"/>
    <property type="molecule type" value="Genomic_DNA"/>
</dbReference>
<protein>
    <submittedName>
        <fullName evidence="3">TniQ family protein</fullName>
    </submittedName>
</protein>
<evidence type="ECO:0000313" key="4">
    <source>
        <dbReference type="Proteomes" id="UP001596540"/>
    </source>
</evidence>
<feature type="domain" description="TniQ" evidence="2">
    <location>
        <begin position="8"/>
        <end position="175"/>
    </location>
</feature>
<sequence>MSTVRRWPLHPRPGPLESLSSWLERLAGLYELPVQDLLTRNLGLADLWVPADLDYDPPQAMLVALAGRTGVDVARLRSMTLAGWQPWLFDMLPLPVQGMQPVFDTYVRDNSVLLAPGEAGDNRVDARGQRWAGPWLARWPRSRACPLCAKDPACGRALVWRLPLMTGCAEHDCRLEDASKVAISITLGRPGPGPVPLEEPLATVDRYTHEGLTTGRVALPGRSVHAGVWFRLLRGLLDEVSLATSARNAHGRAVLERIWEATGREERAGLNIWQPYEQLKPEVQDEMLRAAGTALHLAAEGKIAARGRLASALRPPPHRHVYDGDRPSPHRTVW</sequence>
<proteinExistence type="predicted"/>
<evidence type="ECO:0000313" key="3">
    <source>
        <dbReference type="EMBL" id="MFC7331351.1"/>
    </source>
</evidence>
<dbReference type="RefSeq" id="WP_379874145.1">
    <property type="nucleotide sequence ID" value="NZ_JBHTBH010000020.1"/>
</dbReference>
<comment type="caution">
    <text evidence="3">The sequence shown here is derived from an EMBL/GenBank/DDBJ whole genome shotgun (WGS) entry which is preliminary data.</text>
</comment>
<dbReference type="Proteomes" id="UP001596540">
    <property type="component" value="Unassembled WGS sequence"/>
</dbReference>
<organism evidence="3 4">
    <name type="scientific">Marinactinospora rubrisoli</name>
    <dbReference type="NCBI Taxonomy" id="2715399"/>
    <lineage>
        <taxon>Bacteria</taxon>
        <taxon>Bacillati</taxon>
        <taxon>Actinomycetota</taxon>
        <taxon>Actinomycetes</taxon>
        <taxon>Streptosporangiales</taxon>
        <taxon>Nocardiopsidaceae</taxon>
        <taxon>Marinactinospora</taxon>
    </lineage>
</organism>
<gene>
    <name evidence="3" type="ORF">ACFQRF_26775</name>
</gene>
<dbReference type="Pfam" id="PF06527">
    <property type="entry name" value="TniQ"/>
    <property type="match status" value="1"/>
</dbReference>
<name>A0ABW2KMV8_9ACTN</name>
<evidence type="ECO:0000259" key="2">
    <source>
        <dbReference type="Pfam" id="PF06527"/>
    </source>
</evidence>
<feature type="region of interest" description="Disordered" evidence="1">
    <location>
        <begin position="314"/>
        <end position="334"/>
    </location>
</feature>
<reference evidence="4" key="1">
    <citation type="journal article" date="2019" name="Int. J. Syst. Evol. Microbiol.">
        <title>The Global Catalogue of Microorganisms (GCM) 10K type strain sequencing project: providing services to taxonomists for standard genome sequencing and annotation.</title>
        <authorList>
            <consortium name="The Broad Institute Genomics Platform"/>
            <consortium name="The Broad Institute Genome Sequencing Center for Infectious Disease"/>
            <person name="Wu L."/>
            <person name="Ma J."/>
        </authorList>
    </citation>
    <scope>NUCLEOTIDE SEQUENCE [LARGE SCALE GENOMIC DNA]</scope>
    <source>
        <strain evidence="4">CGMCC 4.7382</strain>
    </source>
</reference>